<proteinExistence type="predicted"/>
<name>A0ABY7AKG0_9ALTE</name>
<dbReference type="InterPro" id="IPR036188">
    <property type="entry name" value="FAD/NAD-bd_sf"/>
</dbReference>
<dbReference type="EMBL" id="CP109965">
    <property type="protein sequence ID" value="WAJ70027.1"/>
    <property type="molecule type" value="Genomic_DNA"/>
</dbReference>
<dbReference type="Proteomes" id="UP001163726">
    <property type="component" value="Chromosome"/>
</dbReference>
<dbReference type="PANTHER" id="PTHR43747:SF4">
    <property type="entry name" value="FLAVIN-DEPENDENT TRYPTOPHAN HALOGENASE"/>
    <property type="match status" value="1"/>
</dbReference>
<evidence type="ECO:0000313" key="1">
    <source>
        <dbReference type="EMBL" id="WAJ70027.1"/>
    </source>
</evidence>
<dbReference type="PANTHER" id="PTHR43747">
    <property type="entry name" value="FAD-BINDING PROTEIN"/>
    <property type="match status" value="1"/>
</dbReference>
<dbReference type="InterPro" id="IPR033856">
    <property type="entry name" value="Trp_halogen"/>
</dbReference>
<evidence type="ECO:0000313" key="2">
    <source>
        <dbReference type="Proteomes" id="UP001163726"/>
    </source>
</evidence>
<dbReference type="RefSeq" id="WP_268074326.1">
    <property type="nucleotide sequence ID" value="NZ_CP109965.1"/>
</dbReference>
<keyword evidence="2" id="KW-1185">Reference proteome</keyword>
<dbReference type="Gene3D" id="3.50.50.60">
    <property type="entry name" value="FAD/NAD(P)-binding domain"/>
    <property type="match status" value="1"/>
</dbReference>
<reference evidence="1" key="1">
    <citation type="submission" date="2022-10" db="EMBL/GenBank/DDBJ databases">
        <title>Catenovulum adriacola sp. nov. isolated in the Harbour of Susak.</title>
        <authorList>
            <person name="Schoch T."/>
            <person name="Reich S.J."/>
            <person name="Stoeferle S."/>
            <person name="Flaiz M."/>
            <person name="Kazda M."/>
            <person name="Riedel C.U."/>
            <person name="Duerre P."/>
        </authorList>
    </citation>
    <scope>NUCLEOTIDE SEQUENCE</scope>
    <source>
        <strain evidence="1">TS8</strain>
    </source>
</reference>
<dbReference type="InterPro" id="IPR050816">
    <property type="entry name" value="Flavin-dep_Halogenase_NPB"/>
</dbReference>
<sequence>MNQSIVILGGGTAGWMTAILFAHRWPSADIHLIESSDIPTVGVGEGSTPYLKNLFDQLNISEDEWMPQCNATYKNGITFKNWSTQPGCESYFHPFLSQYDADIIPVFEHHARLRCHGYPVQAHPDHYFLTKQLTDEFKKALPIDGNNSVVTLYAYHFDAAKLGMFLKNKSIELGVKHSYGTIKSIQQKNNGDIAQLTTNSGEILTGDLFVDCSGFNALLIDKTLKTPFVKFDENLFNDSAIAIPSAKVENYKPETKSTALSCGWAWQIPLTNRVGNGYVYSSKYQTAESAEAELRKLIGVTEQEQPAKHIKMRVGRVEKHWNKNCLAVGLSQGFIEPLEATALNFVQDTINSFIQAYEEGEKNKQAFNDKMNYAFERIRDYIVLHYWSNSRNDSQYWQDCKQIPISPSLHKLLGVWFSGGSLSDELKAQQIDQYYPSASWLALLAGYGVFPPFDPTKKEDFSQDIRSIIARRQALSAQFKKL</sequence>
<dbReference type="InterPro" id="IPR006905">
    <property type="entry name" value="Flavin_halogenase"/>
</dbReference>
<dbReference type="PIRSF" id="PIRSF011396">
    <property type="entry name" value="Trp_halogenase"/>
    <property type="match status" value="1"/>
</dbReference>
<organism evidence="1 2">
    <name type="scientific">Catenovulum adriaticum</name>
    <dbReference type="NCBI Taxonomy" id="2984846"/>
    <lineage>
        <taxon>Bacteria</taxon>
        <taxon>Pseudomonadati</taxon>
        <taxon>Pseudomonadota</taxon>
        <taxon>Gammaproteobacteria</taxon>
        <taxon>Alteromonadales</taxon>
        <taxon>Alteromonadaceae</taxon>
        <taxon>Catenovulum</taxon>
    </lineage>
</organism>
<dbReference type="SUPFAM" id="SSF51905">
    <property type="entry name" value="FAD/NAD(P)-binding domain"/>
    <property type="match status" value="1"/>
</dbReference>
<accession>A0ABY7AKG0</accession>
<dbReference type="Pfam" id="PF04820">
    <property type="entry name" value="Trp_halogenase"/>
    <property type="match status" value="1"/>
</dbReference>
<gene>
    <name evidence="1" type="ORF">OLW01_12900</name>
</gene>
<protein>
    <submittedName>
        <fullName evidence="1">Tryptophan 7-halogenase</fullName>
    </submittedName>
</protein>